<dbReference type="SUPFAM" id="SSF69572">
    <property type="entry name" value="Activating enzymes of the ubiquitin-like proteins"/>
    <property type="match status" value="1"/>
</dbReference>
<feature type="domain" description="THIF-type NAD/FAD binding fold" evidence="4">
    <location>
        <begin position="32"/>
        <end position="111"/>
    </location>
</feature>
<feature type="domain" description="Ubiquitin-activating enzyme SCCH" evidence="5">
    <location>
        <begin position="112"/>
        <end position="222"/>
    </location>
</feature>
<comment type="pathway">
    <text evidence="1">Protein modification; protein ubiquitination.</text>
</comment>
<evidence type="ECO:0000259" key="4">
    <source>
        <dbReference type="Pfam" id="PF00899"/>
    </source>
</evidence>
<dbReference type="PANTHER" id="PTHR10953:SF4">
    <property type="entry name" value="UBIQUITIN-ACTIVATING ENZYME E1 C-TERMINAL DOMAIN-CONTAINING PROTEIN"/>
    <property type="match status" value="1"/>
</dbReference>
<dbReference type="InterPro" id="IPR045886">
    <property type="entry name" value="ThiF/MoeB/HesA"/>
</dbReference>
<keyword evidence="3" id="KW-0436">Ligase</keyword>
<comment type="caution">
    <text evidence="6">The sequence shown here is derived from an EMBL/GenBank/DDBJ whole genome shotgun (WGS) entry which is preliminary data.</text>
</comment>
<dbReference type="PANTHER" id="PTHR10953">
    <property type="entry name" value="UBIQUITIN-ACTIVATING ENZYME E1"/>
    <property type="match status" value="1"/>
</dbReference>
<organism evidence="6 7">
    <name type="scientific">Forsythia ovata</name>
    <dbReference type="NCBI Taxonomy" id="205694"/>
    <lineage>
        <taxon>Eukaryota</taxon>
        <taxon>Viridiplantae</taxon>
        <taxon>Streptophyta</taxon>
        <taxon>Embryophyta</taxon>
        <taxon>Tracheophyta</taxon>
        <taxon>Spermatophyta</taxon>
        <taxon>Magnoliopsida</taxon>
        <taxon>eudicotyledons</taxon>
        <taxon>Gunneridae</taxon>
        <taxon>Pentapetalae</taxon>
        <taxon>asterids</taxon>
        <taxon>lamiids</taxon>
        <taxon>Lamiales</taxon>
        <taxon>Oleaceae</taxon>
        <taxon>Forsythieae</taxon>
        <taxon>Forsythia</taxon>
    </lineage>
</organism>
<reference evidence="7" key="1">
    <citation type="submission" date="2024-07" db="EMBL/GenBank/DDBJ databases">
        <title>Two chromosome-level genome assemblies of Korean endemic species Abeliophyllum distichum and Forsythia ovata (Oleaceae).</title>
        <authorList>
            <person name="Jang H."/>
        </authorList>
    </citation>
    <scope>NUCLEOTIDE SEQUENCE [LARGE SCALE GENOMIC DNA]</scope>
</reference>
<dbReference type="AlphaFoldDB" id="A0ABD1P026"/>
<evidence type="ECO:0000256" key="3">
    <source>
        <dbReference type="ARBA" id="ARBA00022598"/>
    </source>
</evidence>
<evidence type="ECO:0000256" key="2">
    <source>
        <dbReference type="ARBA" id="ARBA00005673"/>
    </source>
</evidence>
<evidence type="ECO:0000313" key="6">
    <source>
        <dbReference type="EMBL" id="KAL2456698.1"/>
    </source>
</evidence>
<dbReference type="InterPro" id="IPR000011">
    <property type="entry name" value="UBQ/SUMO-activ_enz_E1-like"/>
</dbReference>
<evidence type="ECO:0000256" key="1">
    <source>
        <dbReference type="ARBA" id="ARBA00004906"/>
    </source>
</evidence>
<dbReference type="Pfam" id="PF00899">
    <property type="entry name" value="ThiF"/>
    <property type="match status" value="1"/>
</dbReference>
<proteinExistence type="inferred from homology"/>
<dbReference type="Proteomes" id="UP001604277">
    <property type="component" value="Unassembled WGS sequence"/>
</dbReference>
<name>A0ABD1P026_9LAMI</name>
<dbReference type="PRINTS" id="PR01849">
    <property type="entry name" value="UBIQUITINACT"/>
</dbReference>
<dbReference type="InterPro" id="IPR042063">
    <property type="entry name" value="Ubi_acti_E1_SCCH"/>
</dbReference>
<dbReference type="InterPro" id="IPR000594">
    <property type="entry name" value="ThiF_NAD_FAD-bd"/>
</dbReference>
<dbReference type="Gene3D" id="1.10.10.2660">
    <property type="entry name" value="Ubiquitin-activating enzyme E1, SCCH domain"/>
    <property type="match status" value="1"/>
</dbReference>
<evidence type="ECO:0000259" key="5">
    <source>
        <dbReference type="Pfam" id="PF10585"/>
    </source>
</evidence>
<keyword evidence="7" id="KW-1185">Reference proteome</keyword>
<evidence type="ECO:0000313" key="7">
    <source>
        <dbReference type="Proteomes" id="UP001604277"/>
    </source>
</evidence>
<accession>A0ABD1P026</accession>
<dbReference type="GO" id="GO:0016874">
    <property type="term" value="F:ligase activity"/>
    <property type="evidence" value="ECO:0007669"/>
    <property type="project" value="UniProtKB-KW"/>
</dbReference>
<protein>
    <submittedName>
        <fullName evidence="6">Ubiquitin-activating enzyme E1 2</fullName>
    </submittedName>
</protein>
<gene>
    <name evidence="6" type="ORF">Fot_56726</name>
</gene>
<dbReference type="InterPro" id="IPR035985">
    <property type="entry name" value="Ubiquitin-activating_enz"/>
</dbReference>
<dbReference type="Pfam" id="PF10585">
    <property type="entry name" value="UBA_E1_SCCH"/>
    <property type="match status" value="1"/>
</dbReference>
<dbReference type="EMBL" id="JBFOLJ010000055">
    <property type="protein sequence ID" value="KAL2456698.1"/>
    <property type="molecule type" value="Genomic_DNA"/>
</dbReference>
<comment type="similarity">
    <text evidence="2">Belongs to the ubiquitin-activating E1 family.</text>
</comment>
<dbReference type="InterPro" id="IPR019572">
    <property type="entry name" value="UBA_E1_SCCH"/>
</dbReference>
<sequence length="274" mass="31552">MMSLKKAILAGNSFSAIGTLGRQNRASPETENVFDDTFWENLSVFINALDNVNARLYIDQRCLYFQKPLLESGTLGAKCNTQMVIPHLTENYGASRDPPERETPMCIVQSFPHNIDHCLTWASSEFEGLFEKTPTEVNTYLSSPSDYISAMKNSGDAQARDNLERVLKCLDRDKWDSFEDCITWARFNFENYFVNWVKQFTFTFPEDTVTSSGVPFWSAPKRENTKQFTIAWHYGGIFFVKPNNLKYEHGKVVYMDFVEVDDFKKLTVDRLLGL</sequence>